<gene>
    <name evidence="2" type="ORF">GCM10023321_47060</name>
</gene>
<dbReference type="Proteomes" id="UP001428817">
    <property type="component" value="Unassembled WGS sequence"/>
</dbReference>
<name>A0ABP9QHK4_9PSEU</name>
<comment type="caution">
    <text evidence="2">The sequence shown here is derived from an EMBL/GenBank/DDBJ whole genome shotgun (WGS) entry which is preliminary data.</text>
</comment>
<proteinExistence type="predicted"/>
<evidence type="ECO:0000313" key="2">
    <source>
        <dbReference type="EMBL" id="GAA5162060.1"/>
    </source>
</evidence>
<dbReference type="EMBL" id="BAABJP010000026">
    <property type="protein sequence ID" value="GAA5162060.1"/>
    <property type="molecule type" value="Genomic_DNA"/>
</dbReference>
<organism evidence="2 3">
    <name type="scientific">Pseudonocardia eucalypti</name>
    <dbReference type="NCBI Taxonomy" id="648755"/>
    <lineage>
        <taxon>Bacteria</taxon>
        <taxon>Bacillati</taxon>
        <taxon>Actinomycetota</taxon>
        <taxon>Actinomycetes</taxon>
        <taxon>Pseudonocardiales</taxon>
        <taxon>Pseudonocardiaceae</taxon>
        <taxon>Pseudonocardia</taxon>
    </lineage>
</organism>
<keyword evidence="3" id="KW-1185">Reference proteome</keyword>
<evidence type="ECO:0000313" key="3">
    <source>
        <dbReference type="Proteomes" id="UP001428817"/>
    </source>
</evidence>
<sequence>MEDVDIVEDFQPRGKSAPSGRTTRVQDPKLRVAIEHRALDVALDYYRRIGGRDPKELGKAYDLAVNVDGVERHCEVKGSSMLIDCVELTINEVAHGSRRDNVDLIVVDGIEASRDRSTGEILASGGSMRIWTNWTPEKEALTARRFSSTLPLSCD</sequence>
<accession>A0ABP9QHK4</accession>
<feature type="region of interest" description="Disordered" evidence="1">
    <location>
        <begin position="1"/>
        <end position="25"/>
    </location>
</feature>
<evidence type="ECO:0000256" key="1">
    <source>
        <dbReference type="SAM" id="MobiDB-lite"/>
    </source>
</evidence>
<protein>
    <submittedName>
        <fullName evidence="2">Uncharacterized protein</fullName>
    </submittedName>
</protein>
<reference evidence="3" key="1">
    <citation type="journal article" date="2019" name="Int. J. Syst. Evol. Microbiol.">
        <title>The Global Catalogue of Microorganisms (GCM) 10K type strain sequencing project: providing services to taxonomists for standard genome sequencing and annotation.</title>
        <authorList>
            <consortium name="The Broad Institute Genomics Platform"/>
            <consortium name="The Broad Institute Genome Sequencing Center for Infectious Disease"/>
            <person name="Wu L."/>
            <person name="Ma J."/>
        </authorList>
    </citation>
    <scope>NUCLEOTIDE SEQUENCE [LARGE SCALE GENOMIC DNA]</scope>
    <source>
        <strain evidence="3">JCM 18303</strain>
    </source>
</reference>